<organism evidence="3 4">
    <name type="scientific">Paracidovorax wautersii</name>
    <dbReference type="NCBI Taxonomy" id="1177982"/>
    <lineage>
        <taxon>Bacteria</taxon>
        <taxon>Pseudomonadati</taxon>
        <taxon>Pseudomonadota</taxon>
        <taxon>Betaproteobacteria</taxon>
        <taxon>Burkholderiales</taxon>
        <taxon>Comamonadaceae</taxon>
        <taxon>Paracidovorax</taxon>
    </lineage>
</organism>
<evidence type="ECO:0000256" key="2">
    <source>
        <dbReference type="SAM" id="SignalP"/>
    </source>
</evidence>
<dbReference type="RefSeq" id="WP_309829123.1">
    <property type="nucleotide sequence ID" value="NZ_JAVIZX010000001.1"/>
</dbReference>
<comment type="caution">
    <text evidence="3">The sequence shown here is derived from an EMBL/GenBank/DDBJ whole genome shotgun (WGS) entry which is preliminary data.</text>
</comment>
<dbReference type="EMBL" id="JAVIZX010000001">
    <property type="protein sequence ID" value="MDR6214812.1"/>
    <property type="molecule type" value="Genomic_DNA"/>
</dbReference>
<protein>
    <submittedName>
        <fullName evidence="3">Uncharacterized protein</fullName>
    </submittedName>
</protein>
<feature type="compositionally biased region" description="Low complexity" evidence="1">
    <location>
        <begin position="230"/>
        <end position="249"/>
    </location>
</feature>
<feature type="region of interest" description="Disordered" evidence="1">
    <location>
        <begin position="164"/>
        <end position="191"/>
    </location>
</feature>
<accession>A0ABU1IC98</accession>
<feature type="signal peptide" evidence="2">
    <location>
        <begin position="1"/>
        <end position="35"/>
    </location>
</feature>
<evidence type="ECO:0000313" key="3">
    <source>
        <dbReference type="EMBL" id="MDR6214812.1"/>
    </source>
</evidence>
<reference evidence="3 4" key="1">
    <citation type="submission" date="2023-08" db="EMBL/GenBank/DDBJ databases">
        <title>Functional and genomic diversity of the sorghum phyllosphere microbiome.</title>
        <authorList>
            <person name="Shade A."/>
        </authorList>
    </citation>
    <scope>NUCLEOTIDE SEQUENCE [LARGE SCALE GENOMIC DNA]</scope>
    <source>
        <strain evidence="3 4">SORGH_AS_0335</strain>
    </source>
</reference>
<feature type="chain" id="PRO_5047218580" evidence="2">
    <location>
        <begin position="36"/>
        <end position="257"/>
    </location>
</feature>
<sequence length="257" mass="25025">MTSMPRSAAPHRRLQGLAAALLAASLLLPATPSHAFWGLLGKAGKAASAGKSAGAAGTAGKAAVAGTAAAGGAELAGVGAKGVLAADDAARRAGKAPLAEGSLAHTTLSANALPPEVARYLSKPAKSLTEADTSHMVQLYQDLMARAGKTGDFTAVERMPPAHGAKTLQGTQATPPAAAAAPPVAAGAPAASGLSTSAELSLHALRLLAHAAGAGNRSAQQNLQQRCQSAAPAGLEAEQAAMCSSARPAPAAPSPKP</sequence>
<name>A0ABU1IC98_9BURK</name>
<gene>
    <name evidence="3" type="ORF">QE399_002501</name>
</gene>
<evidence type="ECO:0000313" key="4">
    <source>
        <dbReference type="Proteomes" id="UP001267710"/>
    </source>
</evidence>
<dbReference type="Proteomes" id="UP001267710">
    <property type="component" value="Unassembled WGS sequence"/>
</dbReference>
<proteinExistence type="predicted"/>
<keyword evidence="4" id="KW-1185">Reference proteome</keyword>
<feature type="region of interest" description="Disordered" evidence="1">
    <location>
        <begin position="223"/>
        <end position="257"/>
    </location>
</feature>
<feature type="compositionally biased region" description="Low complexity" evidence="1">
    <location>
        <begin position="173"/>
        <end position="191"/>
    </location>
</feature>
<keyword evidence="2" id="KW-0732">Signal</keyword>
<evidence type="ECO:0000256" key="1">
    <source>
        <dbReference type="SAM" id="MobiDB-lite"/>
    </source>
</evidence>